<sequence length="341" mass="38188">MNGRWFHEIKLVISYLSAGARILSGVTLERMTFLGPSAVLSDENRTASDEDKVCLWEMAPVPLCVGPDVTIASGSVLLCPDKGDEVLPARVVGGSGWAVMYKPPEALGDSDSDTSDDEMDKCFDRKTESKVTEDIWTSTVEREKAAHVAMCPGRMSRYNSCSIDDSNIGLRQRSSASSSRQLLNAGDLDETDHVTDLTDAERSEEVIIDELKCTLERCLRENLLVENTIVEVNALKHAYAQNIEDLYFLICKAFLQLTKERLPPAERDSNAKLFSKEFCSTTDKFKPLLDHFYKTSEVTSHLSHASRYLERMDPDFKHVLFGMNVENGRAFRLTVPKVHPL</sequence>
<protein>
    <submittedName>
        <fullName evidence="2">Translation initiation factor eIF-2B subunit epsilon</fullName>
    </submittedName>
</protein>
<name>A0ABD2PRW7_9PLAT</name>
<dbReference type="Gene3D" id="1.25.40.180">
    <property type="match status" value="1"/>
</dbReference>
<dbReference type="GO" id="GO:0003743">
    <property type="term" value="F:translation initiation factor activity"/>
    <property type="evidence" value="ECO:0007669"/>
    <property type="project" value="UniProtKB-KW"/>
</dbReference>
<proteinExistence type="predicted"/>
<comment type="caution">
    <text evidence="2">The sequence shown here is derived from an EMBL/GenBank/DDBJ whole genome shotgun (WGS) entry which is preliminary data.</text>
</comment>
<keyword evidence="2" id="KW-0648">Protein biosynthesis</keyword>
<feature type="region of interest" description="Disordered" evidence="1">
    <location>
        <begin position="104"/>
        <end position="124"/>
    </location>
</feature>
<feature type="compositionally biased region" description="Acidic residues" evidence="1">
    <location>
        <begin position="108"/>
        <end position="119"/>
    </location>
</feature>
<dbReference type="EMBL" id="JBJKFK010003136">
    <property type="protein sequence ID" value="KAL3310223.1"/>
    <property type="molecule type" value="Genomic_DNA"/>
</dbReference>
<accession>A0ABD2PRW7</accession>
<reference evidence="2 3" key="1">
    <citation type="submission" date="2024-11" db="EMBL/GenBank/DDBJ databases">
        <title>Adaptive evolution of stress response genes in parasites aligns with host niche diversity.</title>
        <authorList>
            <person name="Hahn C."/>
            <person name="Resl P."/>
        </authorList>
    </citation>
    <scope>NUCLEOTIDE SEQUENCE [LARGE SCALE GENOMIC DNA]</scope>
    <source>
        <strain evidence="2">EGGRZ-B1_66</strain>
        <tissue evidence="2">Body</tissue>
    </source>
</reference>
<gene>
    <name evidence="2" type="primary">EIF2B5_2</name>
    <name evidence="2" type="ORF">Ciccas_011218</name>
</gene>
<keyword evidence="2" id="KW-0396">Initiation factor</keyword>
<evidence type="ECO:0000313" key="3">
    <source>
        <dbReference type="Proteomes" id="UP001626550"/>
    </source>
</evidence>
<dbReference type="AlphaFoldDB" id="A0ABD2PRW7"/>
<evidence type="ECO:0000313" key="2">
    <source>
        <dbReference type="EMBL" id="KAL3310223.1"/>
    </source>
</evidence>
<evidence type="ECO:0000256" key="1">
    <source>
        <dbReference type="SAM" id="MobiDB-lite"/>
    </source>
</evidence>
<keyword evidence="3" id="KW-1185">Reference proteome</keyword>
<organism evidence="2 3">
    <name type="scientific">Cichlidogyrus casuarinus</name>
    <dbReference type="NCBI Taxonomy" id="1844966"/>
    <lineage>
        <taxon>Eukaryota</taxon>
        <taxon>Metazoa</taxon>
        <taxon>Spiralia</taxon>
        <taxon>Lophotrochozoa</taxon>
        <taxon>Platyhelminthes</taxon>
        <taxon>Monogenea</taxon>
        <taxon>Monopisthocotylea</taxon>
        <taxon>Dactylogyridea</taxon>
        <taxon>Ancyrocephalidae</taxon>
        <taxon>Cichlidogyrus</taxon>
    </lineage>
</organism>
<dbReference type="Proteomes" id="UP001626550">
    <property type="component" value="Unassembled WGS sequence"/>
</dbReference>